<evidence type="ECO:0000256" key="1">
    <source>
        <dbReference type="ARBA" id="ARBA00004477"/>
    </source>
</evidence>
<gene>
    <name evidence="11" type="ORF">Cni_G12911</name>
</gene>
<evidence type="ECO:0000256" key="5">
    <source>
        <dbReference type="ARBA" id="ARBA00022824"/>
    </source>
</evidence>
<keyword evidence="5" id="KW-0256">Endoplasmic reticulum</keyword>
<feature type="transmembrane region" description="Helical" evidence="10">
    <location>
        <begin position="195"/>
        <end position="216"/>
    </location>
</feature>
<keyword evidence="7 10" id="KW-0472">Membrane</keyword>
<dbReference type="EMBL" id="CP136893">
    <property type="protein sequence ID" value="WOL04190.1"/>
    <property type="molecule type" value="Genomic_DNA"/>
</dbReference>
<evidence type="ECO:0000256" key="10">
    <source>
        <dbReference type="SAM" id="Phobius"/>
    </source>
</evidence>
<dbReference type="GO" id="GO:0006465">
    <property type="term" value="P:signal peptide processing"/>
    <property type="evidence" value="ECO:0007669"/>
    <property type="project" value="InterPro"/>
</dbReference>
<evidence type="ECO:0000256" key="6">
    <source>
        <dbReference type="ARBA" id="ARBA00022989"/>
    </source>
</evidence>
<keyword evidence="6 10" id="KW-1133">Transmembrane helix</keyword>
<dbReference type="Proteomes" id="UP001327560">
    <property type="component" value="Chromosome 4"/>
</dbReference>
<keyword evidence="4 10" id="KW-0812">Transmembrane</keyword>
<feature type="region of interest" description="Disordered" evidence="9">
    <location>
        <begin position="70"/>
        <end position="112"/>
    </location>
</feature>
<dbReference type="InterPro" id="IPR009542">
    <property type="entry name" value="Spc1/SPCS1"/>
</dbReference>
<comment type="similarity">
    <text evidence="2">Belongs to the SPCS1 family.</text>
</comment>
<keyword evidence="12" id="KW-1185">Reference proteome</keyword>
<organism evidence="11 12">
    <name type="scientific">Canna indica</name>
    <name type="common">Indian-shot</name>
    <dbReference type="NCBI Taxonomy" id="4628"/>
    <lineage>
        <taxon>Eukaryota</taxon>
        <taxon>Viridiplantae</taxon>
        <taxon>Streptophyta</taxon>
        <taxon>Embryophyta</taxon>
        <taxon>Tracheophyta</taxon>
        <taxon>Spermatophyta</taxon>
        <taxon>Magnoliopsida</taxon>
        <taxon>Liliopsida</taxon>
        <taxon>Zingiberales</taxon>
        <taxon>Cannaceae</taxon>
        <taxon>Canna</taxon>
    </lineage>
</organism>
<dbReference type="AlphaFoldDB" id="A0AAQ3KAU2"/>
<comment type="function">
    <text evidence="8">Component of the signal peptidase complex (SPC) which catalyzes the cleavage of N-terminal signal sequences from nascent proteins as they are translocated into the lumen of the endoplasmic reticulum. Dispensable for SPC enzymatic activity.</text>
</comment>
<comment type="subcellular location">
    <subcellularLocation>
        <location evidence="1">Endoplasmic reticulum membrane</location>
        <topology evidence="1">Multi-pass membrane protein</topology>
    </subcellularLocation>
</comment>
<dbReference type="GO" id="GO:0045047">
    <property type="term" value="P:protein targeting to ER"/>
    <property type="evidence" value="ECO:0007669"/>
    <property type="project" value="TreeGrafter"/>
</dbReference>
<reference evidence="11 12" key="1">
    <citation type="submission" date="2023-10" db="EMBL/GenBank/DDBJ databases">
        <title>Chromosome-scale genome assembly provides insights into flower coloration mechanisms of Canna indica.</title>
        <authorList>
            <person name="Li C."/>
        </authorList>
    </citation>
    <scope>NUCLEOTIDE SEQUENCE [LARGE SCALE GENOMIC DNA]</scope>
    <source>
        <tissue evidence="11">Flower</tissue>
    </source>
</reference>
<feature type="compositionally biased region" description="Basic residues" evidence="9">
    <location>
        <begin position="142"/>
        <end position="151"/>
    </location>
</feature>
<feature type="transmembrane region" description="Helical" evidence="10">
    <location>
        <begin position="222"/>
        <end position="243"/>
    </location>
</feature>
<evidence type="ECO:0000256" key="8">
    <source>
        <dbReference type="ARBA" id="ARBA00045204"/>
    </source>
</evidence>
<feature type="transmembrane region" description="Helical" evidence="10">
    <location>
        <begin position="12"/>
        <end position="32"/>
    </location>
</feature>
<feature type="compositionally biased region" description="Basic and acidic residues" evidence="9">
    <location>
        <begin position="98"/>
        <end position="108"/>
    </location>
</feature>
<protein>
    <recommendedName>
        <fullName evidence="3">Signal peptidase complex subunit 1</fullName>
    </recommendedName>
</protein>
<sequence>MDWQGQKRAEALMQIMLLVSAIAAFGTGYAIGSFQMMMLTYAGGVVLTALVTVPNWPFFNRHPLKWLDSSEAERHPKPQKPSDLIGEIAGPRQRNRRTSSEKSSDLARRNRLTSPEESLALARESFSIEIVYERGSTISPTRRCRTPHHAHLDRSTSSPRQSATDGRSPRPLDAQHRQSPITLAMDWQGQKRAEALMQIMLLVSAIATFGIGYTIGSFQMMMLTYAGGVVLTALVTVPNWPFFNRHPLKWLDSSEAERHPKPQVNVTANSKKKAPKHK</sequence>
<name>A0AAQ3KAU2_9LILI</name>
<feature type="transmembrane region" description="Helical" evidence="10">
    <location>
        <begin position="38"/>
        <end position="59"/>
    </location>
</feature>
<proteinExistence type="inferred from homology"/>
<feature type="compositionally biased region" description="Basic and acidic residues" evidence="9">
    <location>
        <begin position="167"/>
        <end position="176"/>
    </location>
</feature>
<dbReference type="Pfam" id="PF06645">
    <property type="entry name" value="SPC12"/>
    <property type="match status" value="2"/>
</dbReference>
<evidence type="ECO:0000256" key="2">
    <source>
        <dbReference type="ARBA" id="ARBA00005245"/>
    </source>
</evidence>
<feature type="compositionally biased region" description="Polar residues" evidence="9">
    <location>
        <begin position="155"/>
        <end position="165"/>
    </location>
</feature>
<dbReference type="GO" id="GO:0005787">
    <property type="term" value="C:signal peptidase complex"/>
    <property type="evidence" value="ECO:0007669"/>
    <property type="project" value="InterPro"/>
</dbReference>
<evidence type="ECO:0000256" key="4">
    <source>
        <dbReference type="ARBA" id="ARBA00022692"/>
    </source>
</evidence>
<dbReference type="PANTHER" id="PTHR13202:SF0">
    <property type="entry name" value="SIGNAL PEPTIDASE COMPLEX SUBUNIT 1"/>
    <property type="match status" value="1"/>
</dbReference>
<evidence type="ECO:0000256" key="3">
    <source>
        <dbReference type="ARBA" id="ARBA00017059"/>
    </source>
</evidence>
<dbReference type="PANTHER" id="PTHR13202">
    <property type="entry name" value="MICROSOMAL SIGNAL PEPTIDASE 12 KDA SUBUNIT"/>
    <property type="match status" value="1"/>
</dbReference>
<feature type="region of interest" description="Disordered" evidence="9">
    <location>
        <begin position="254"/>
        <end position="278"/>
    </location>
</feature>
<evidence type="ECO:0000313" key="11">
    <source>
        <dbReference type="EMBL" id="WOL04190.1"/>
    </source>
</evidence>
<evidence type="ECO:0000313" key="12">
    <source>
        <dbReference type="Proteomes" id="UP001327560"/>
    </source>
</evidence>
<evidence type="ECO:0000256" key="7">
    <source>
        <dbReference type="ARBA" id="ARBA00023136"/>
    </source>
</evidence>
<feature type="region of interest" description="Disordered" evidence="9">
    <location>
        <begin position="139"/>
        <end position="176"/>
    </location>
</feature>
<evidence type="ECO:0000256" key="9">
    <source>
        <dbReference type="SAM" id="MobiDB-lite"/>
    </source>
</evidence>
<accession>A0AAQ3KAU2</accession>